<dbReference type="EMBL" id="BAABCJ010000007">
    <property type="protein sequence ID" value="GAA3712140.1"/>
    <property type="molecule type" value="Genomic_DNA"/>
</dbReference>
<organism evidence="2 3">
    <name type="scientific">Zhihengliuella alba</name>
    <dbReference type="NCBI Taxonomy" id="547018"/>
    <lineage>
        <taxon>Bacteria</taxon>
        <taxon>Bacillati</taxon>
        <taxon>Actinomycetota</taxon>
        <taxon>Actinomycetes</taxon>
        <taxon>Micrococcales</taxon>
        <taxon>Micrococcaceae</taxon>
        <taxon>Zhihengliuella</taxon>
    </lineage>
</organism>
<dbReference type="Proteomes" id="UP001501536">
    <property type="component" value="Unassembled WGS sequence"/>
</dbReference>
<dbReference type="Gene3D" id="3.60.60.10">
    <property type="entry name" value="Penicillin V Acylase, Chain A"/>
    <property type="match status" value="1"/>
</dbReference>
<gene>
    <name evidence="2" type="ORF">GCM10022377_27030</name>
</gene>
<protein>
    <recommendedName>
        <fullName evidence="1">Peptidase C45 hydrolase domain-containing protein</fullName>
    </recommendedName>
</protein>
<name>A0ABP7E1Q2_9MICC</name>
<dbReference type="Gene3D" id="1.10.10.2120">
    <property type="match status" value="1"/>
</dbReference>
<keyword evidence="3" id="KW-1185">Reference proteome</keyword>
<dbReference type="RefSeq" id="WP_344885773.1">
    <property type="nucleotide sequence ID" value="NZ_BAABCJ010000007.1"/>
</dbReference>
<feature type="domain" description="Peptidase C45 hydrolase" evidence="1">
    <location>
        <begin position="119"/>
        <end position="289"/>
    </location>
</feature>
<dbReference type="InterPro" id="IPR005079">
    <property type="entry name" value="Peptidase_C45_hydrolase"/>
</dbReference>
<dbReference type="InterPro" id="IPR047801">
    <property type="entry name" value="Peptidase_C45"/>
</dbReference>
<dbReference type="NCBIfam" id="NF040521">
    <property type="entry name" value="C45_proenzyme"/>
    <property type="match status" value="1"/>
</dbReference>
<reference evidence="3" key="1">
    <citation type="journal article" date="2019" name="Int. J. Syst. Evol. Microbiol.">
        <title>The Global Catalogue of Microorganisms (GCM) 10K type strain sequencing project: providing services to taxonomists for standard genome sequencing and annotation.</title>
        <authorList>
            <consortium name="The Broad Institute Genomics Platform"/>
            <consortium name="The Broad Institute Genome Sequencing Center for Infectious Disease"/>
            <person name="Wu L."/>
            <person name="Ma J."/>
        </authorList>
    </citation>
    <scope>NUCLEOTIDE SEQUENCE [LARGE SCALE GENOMIC DNA]</scope>
    <source>
        <strain evidence="3">JCM 16961</strain>
    </source>
</reference>
<evidence type="ECO:0000259" key="1">
    <source>
        <dbReference type="Pfam" id="PF03417"/>
    </source>
</evidence>
<dbReference type="PANTHER" id="PTHR34180">
    <property type="entry name" value="PEPTIDASE C45"/>
    <property type="match status" value="1"/>
</dbReference>
<comment type="caution">
    <text evidence="2">The sequence shown here is derived from an EMBL/GenBank/DDBJ whole genome shotgun (WGS) entry which is preliminary data.</text>
</comment>
<accession>A0ABP7E1Q2</accession>
<evidence type="ECO:0000313" key="2">
    <source>
        <dbReference type="EMBL" id="GAA3712140.1"/>
    </source>
</evidence>
<dbReference type="PANTHER" id="PTHR34180:SF1">
    <property type="entry name" value="BETA-ALANYL-DOPAMINE_CARCININE HYDROLASE"/>
    <property type="match status" value="1"/>
</dbReference>
<dbReference type="Pfam" id="PF03417">
    <property type="entry name" value="AAT"/>
    <property type="match status" value="1"/>
</dbReference>
<evidence type="ECO:0000313" key="3">
    <source>
        <dbReference type="Proteomes" id="UP001501536"/>
    </source>
</evidence>
<dbReference type="InterPro" id="IPR047794">
    <property type="entry name" value="C45_proenzyme-like"/>
</dbReference>
<proteinExistence type="predicted"/>
<sequence>MRLQTLVTSTTDPAERGRQIAEAHGGQIRRNAADYLQHFAAKGIDAATVRGTAESSHEALRAWHADLAVEIDAMADALGLERWHLAALNARTEVLAAAPPSREGECSTAVVLRPGTEPVTFQTWDWHPHLAEEGLLHQLATDERRVKIFTELGMSGKIGVNSDGLGVHFNILSHQQDHPAGGVSVHSIARSVLERAATLEEAVELTADVPVSASTVLTVVEGGETPRAASIEFSPVGRRVVGRTEDGWVLHTNHFLAEDLHRGDTMPADSTTAERLAHLGAATAETEPRTTAELARALACPAGAASVLSMHPKEGEPAIEQWQTLLTIGLDVDGFALVYSTEDVETAAATGFARF</sequence>